<reference evidence="6 7" key="1">
    <citation type="submission" date="2016-07" db="EMBL/GenBank/DDBJ databases">
        <title>Multiple horizontal gene transfer events from other fungi enriched the ability of initially mycotrophic Trichoderma (Ascomycota) to feed on dead plant biomass.</title>
        <authorList>
            <consortium name="DOE Joint Genome Institute"/>
            <person name="Aerts A."/>
            <person name="Atanasova L."/>
            <person name="Chenthamara K."/>
            <person name="Zhang J."/>
            <person name="Grujic M."/>
            <person name="Henrissat B."/>
            <person name="Kuo A."/>
            <person name="Salamov A."/>
            <person name="Lipzen A."/>
            <person name="Labutti K."/>
            <person name="Barry K."/>
            <person name="Miao Y."/>
            <person name="Rahimi M.J."/>
            <person name="Shen Q."/>
            <person name="Grigoriev I.V."/>
            <person name="Kubicek C.P."/>
            <person name="Druzhinina I.S."/>
        </authorList>
    </citation>
    <scope>NUCLEOTIDE SEQUENCE [LARGE SCALE GENOMIC DNA]</scope>
    <source>
        <strain evidence="6 7">ATCC 18648</strain>
    </source>
</reference>
<comment type="function">
    <text evidence="4">Transfers mannose from GDP-mannose to dolichol monophosphate to form dolichol phosphate mannose (Dol-P-Man) which is the mannosyl donor in pathways leading to N-glycosylation, glycosyl phosphatidylinositol membrane anchoring, and O-mannosylation of proteins.</text>
</comment>
<dbReference type="Proteomes" id="UP000240760">
    <property type="component" value="Unassembled WGS sequence"/>
</dbReference>
<dbReference type="GO" id="GO:0004582">
    <property type="term" value="F:dolichyl-phosphate beta-D-mannosyltransferase activity"/>
    <property type="evidence" value="ECO:0007669"/>
    <property type="project" value="UniProtKB-UniRule"/>
</dbReference>
<comment type="subunit">
    <text evidence="4">Component of the dolichol-phosphate mannose (DPM) synthase complex.</text>
</comment>
<dbReference type="Gene3D" id="3.90.550.10">
    <property type="entry name" value="Spore Coat Polysaccharide Biosynthesis Protein SpsA, Chain A"/>
    <property type="match status" value="1"/>
</dbReference>
<evidence type="ECO:0000259" key="5">
    <source>
        <dbReference type="Pfam" id="PF00535"/>
    </source>
</evidence>
<evidence type="ECO:0000256" key="4">
    <source>
        <dbReference type="RuleBase" id="RU365083"/>
    </source>
</evidence>
<dbReference type="GO" id="GO:0006506">
    <property type="term" value="P:GPI anchor biosynthetic process"/>
    <property type="evidence" value="ECO:0007669"/>
    <property type="project" value="TreeGrafter"/>
</dbReference>
<dbReference type="PANTHER" id="PTHR43398:SF1">
    <property type="entry name" value="DOLICHOL-PHOSPHATE MANNOSYLTRANSFERASE SUBUNIT 1"/>
    <property type="match status" value="1"/>
</dbReference>
<dbReference type="EC" id="2.4.1.83" evidence="4"/>
<dbReference type="InterPro" id="IPR001173">
    <property type="entry name" value="Glyco_trans_2-like"/>
</dbReference>
<feature type="domain" description="Glycosyltransferase 2-like" evidence="5">
    <location>
        <begin position="12"/>
        <end position="123"/>
    </location>
</feature>
<evidence type="ECO:0000256" key="1">
    <source>
        <dbReference type="ARBA" id="ARBA00006739"/>
    </source>
</evidence>
<keyword evidence="7" id="KW-1185">Reference proteome</keyword>
<comment type="subcellular location">
    <subcellularLocation>
        <location evidence="4">Endoplasmic reticulum</location>
    </subcellularLocation>
</comment>
<evidence type="ECO:0000313" key="6">
    <source>
        <dbReference type="EMBL" id="PTB78957.1"/>
    </source>
</evidence>
<evidence type="ECO:0000256" key="2">
    <source>
        <dbReference type="ARBA" id="ARBA00022676"/>
    </source>
</evidence>
<gene>
    <name evidence="6" type="ORF">M440DRAFT_1327079</name>
</gene>
<dbReference type="STRING" id="983965.A0A2T4CBK8"/>
<dbReference type="CDD" id="cd06442">
    <property type="entry name" value="DPM1_like"/>
    <property type="match status" value="1"/>
</dbReference>
<comment type="similarity">
    <text evidence="1 4">Belongs to the glycosyltransferase 2 family.</text>
</comment>
<dbReference type="GO" id="GO:0006488">
    <property type="term" value="P:dolichol-linked oligosaccharide biosynthetic process"/>
    <property type="evidence" value="ECO:0007669"/>
    <property type="project" value="TreeGrafter"/>
</dbReference>
<dbReference type="OrthoDB" id="2603at2759"/>
<dbReference type="Pfam" id="PF00535">
    <property type="entry name" value="Glycos_transf_2"/>
    <property type="match status" value="1"/>
</dbReference>
<dbReference type="GO" id="GO:0035269">
    <property type="term" value="P:protein O-linked glycosylation via mannose"/>
    <property type="evidence" value="ECO:0007669"/>
    <property type="project" value="TreeGrafter"/>
</dbReference>
<dbReference type="UniPathway" id="UPA00378"/>
<organism evidence="6 7">
    <name type="scientific">Trichoderma longibrachiatum ATCC 18648</name>
    <dbReference type="NCBI Taxonomy" id="983965"/>
    <lineage>
        <taxon>Eukaryota</taxon>
        <taxon>Fungi</taxon>
        <taxon>Dikarya</taxon>
        <taxon>Ascomycota</taxon>
        <taxon>Pezizomycotina</taxon>
        <taxon>Sordariomycetes</taxon>
        <taxon>Hypocreomycetidae</taxon>
        <taxon>Hypocreales</taxon>
        <taxon>Hypocreaceae</taxon>
        <taxon>Trichoderma</taxon>
    </lineage>
</organism>
<keyword evidence="3 4" id="KW-0808">Transferase</keyword>
<comment type="pathway">
    <text evidence="4">Protein modification; protein glycosylation.</text>
</comment>
<keyword evidence="4" id="KW-0256">Endoplasmic reticulum</keyword>
<evidence type="ECO:0000256" key="3">
    <source>
        <dbReference type="ARBA" id="ARBA00022679"/>
    </source>
</evidence>
<dbReference type="PANTHER" id="PTHR43398">
    <property type="entry name" value="DOLICHOL-PHOSPHATE MANNOSYLTRANSFERASE SUBUNIT 1"/>
    <property type="match status" value="1"/>
</dbReference>
<dbReference type="EMBL" id="KZ679128">
    <property type="protein sequence ID" value="PTB78957.1"/>
    <property type="molecule type" value="Genomic_DNA"/>
</dbReference>
<dbReference type="GO" id="GO:0005789">
    <property type="term" value="C:endoplasmic reticulum membrane"/>
    <property type="evidence" value="ECO:0007669"/>
    <property type="project" value="TreeGrafter"/>
</dbReference>
<dbReference type="InterPro" id="IPR029044">
    <property type="entry name" value="Nucleotide-diphossugar_trans"/>
</dbReference>
<proteinExistence type="inferred from homology"/>
<dbReference type="AlphaFoldDB" id="A0A2T4CBK8"/>
<protein>
    <recommendedName>
        <fullName evidence="4">Dolichol-phosphate mannosyltransferase subunit 1</fullName>
        <ecNumber evidence="4">2.4.1.83</ecNumber>
    </recommendedName>
</protein>
<evidence type="ECO:0000313" key="7">
    <source>
        <dbReference type="Proteomes" id="UP000240760"/>
    </source>
</evidence>
<accession>A0A2T4CBK8</accession>
<keyword evidence="2 4" id="KW-0328">Glycosyltransferase</keyword>
<dbReference type="SUPFAM" id="SSF53448">
    <property type="entry name" value="Nucleotide-diphospho-sugar transferases"/>
    <property type="match status" value="1"/>
</dbReference>
<sequence length="176" mass="19560">MAPAKSTKDKYSVILPTYNERKNLPIVAWLLNRTFTENQLDWELIIVDDGSPDGTQDVANQLVKAYAPHVVLKTRSGKLGLGTAYVHGLQFVTGNFVIIMDADFSHHPNVLEKVISSTESKGYTFQMEMMVRAKAMGCTVAEVPISFVDRVYGESKLGGDEIVEYAKGVFSLWLKV</sequence>
<dbReference type="InterPro" id="IPR039528">
    <property type="entry name" value="DPM1-like"/>
</dbReference>
<name>A0A2T4CBK8_TRILO</name>
<comment type="catalytic activity">
    <reaction evidence="4">
        <text>a di-trans,poly-cis-dolichyl phosphate + GDP-alpha-D-mannose = a di-trans,poly-cis-dolichyl beta-D-mannosyl phosphate + GDP</text>
        <dbReference type="Rhea" id="RHEA:21184"/>
        <dbReference type="Rhea" id="RHEA-COMP:19498"/>
        <dbReference type="Rhea" id="RHEA-COMP:19501"/>
        <dbReference type="ChEBI" id="CHEBI:57527"/>
        <dbReference type="ChEBI" id="CHEBI:57683"/>
        <dbReference type="ChEBI" id="CHEBI:58189"/>
        <dbReference type="ChEBI" id="CHEBI:58211"/>
    </reaction>
</comment>